<dbReference type="PANTHER" id="PTHR20903:SF0">
    <property type="entry name" value="PREFOLDIN SUBUNIT 1"/>
    <property type="match status" value="1"/>
</dbReference>
<dbReference type="SUPFAM" id="SSF46579">
    <property type="entry name" value="Prefoldin"/>
    <property type="match status" value="1"/>
</dbReference>
<keyword evidence="1" id="KW-0143">Chaperone</keyword>
<feature type="coiled-coil region" evidence="2">
    <location>
        <begin position="113"/>
        <end position="157"/>
    </location>
</feature>
<name>A0AAN8ZTE6_9MAGN</name>
<dbReference type="AlphaFoldDB" id="A0AAN8ZTE6"/>
<gene>
    <name evidence="3" type="ORF">RJ641_025742</name>
</gene>
<organism evidence="3 4">
    <name type="scientific">Dillenia turbinata</name>
    <dbReference type="NCBI Taxonomy" id="194707"/>
    <lineage>
        <taxon>Eukaryota</taxon>
        <taxon>Viridiplantae</taxon>
        <taxon>Streptophyta</taxon>
        <taxon>Embryophyta</taxon>
        <taxon>Tracheophyta</taxon>
        <taxon>Spermatophyta</taxon>
        <taxon>Magnoliopsida</taxon>
        <taxon>eudicotyledons</taxon>
        <taxon>Gunneridae</taxon>
        <taxon>Pentapetalae</taxon>
        <taxon>Dilleniales</taxon>
        <taxon>Dilleniaceae</taxon>
        <taxon>Dillenia</taxon>
    </lineage>
</organism>
<evidence type="ECO:0000313" key="4">
    <source>
        <dbReference type="Proteomes" id="UP001370490"/>
    </source>
</evidence>
<sequence length="203" mass="23295">AFMEIQGLMIELTAKLKQLESSPTAKSGLSQVPIPLLEKEGISYGSWQVEVPSRCKTKYVTKKVKKSELISPWRNCDSCLVIQTHTNLSEEREFWIFSIIKPVFVLEPKYFLVNEQEQKLKDSKASLASLQTSKEYLEKQLAEVENNLRELEDLGKKPKLWRQGIAAIPLIHSKHLKQLDTHVGLGMMFEFKKNLLRGRPSKV</sequence>
<evidence type="ECO:0000256" key="2">
    <source>
        <dbReference type="SAM" id="Coils"/>
    </source>
</evidence>
<evidence type="ECO:0000313" key="3">
    <source>
        <dbReference type="EMBL" id="KAK6944640.1"/>
    </source>
</evidence>
<protein>
    <submittedName>
        <fullName evidence="3">Uncharacterized protein</fullName>
    </submittedName>
</protein>
<reference evidence="3 4" key="1">
    <citation type="submission" date="2023-12" db="EMBL/GenBank/DDBJ databases">
        <title>A high-quality genome assembly for Dillenia turbinata (Dilleniales).</title>
        <authorList>
            <person name="Chanderbali A."/>
        </authorList>
    </citation>
    <scope>NUCLEOTIDE SEQUENCE [LARGE SCALE GENOMIC DNA]</scope>
    <source>
        <strain evidence="3">LSX21</strain>
        <tissue evidence="3">Leaf</tissue>
    </source>
</reference>
<proteinExistence type="predicted"/>
<keyword evidence="4" id="KW-1185">Reference proteome</keyword>
<evidence type="ECO:0000256" key="1">
    <source>
        <dbReference type="ARBA" id="ARBA00023186"/>
    </source>
</evidence>
<dbReference type="GO" id="GO:0051082">
    <property type="term" value="F:unfolded protein binding"/>
    <property type="evidence" value="ECO:0007669"/>
    <property type="project" value="TreeGrafter"/>
</dbReference>
<dbReference type="GO" id="GO:0044183">
    <property type="term" value="F:protein folding chaperone"/>
    <property type="evidence" value="ECO:0007669"/>
    <property type="project" value="TreeGrafter"/>
</dbReference>
<dbReference type="GO" id="GO:0005737">
    <property type="term" value="C:cytoplasm"/>
    <property type="evidence" value="ECO:0007669"/>
    <property type="project" value="TreeGrafter"/>
</dbReference>
<dbReference type="EMBL" id="JBAMMX010000003">
    <property type="protein sequence ID" value="KAK6944640.1"/>
    <property type="molecule type" value="Genomic_DNA"/>
</dbReference>
<keyword evidence="2" id="KW-0175">Coiled coil</keyword>
<feature type="non-terminal residue" evidence="3">
    <location>
        <position position="1"/>
    </location>
</feature>
<accession>A0AAN8ZTE6</accession>
<comment type="caution">
    <text evidence="3">The sequence shown here is derived from an EMBL/GenBank/DDBJ whole genome shotgun (WGS) entry which is preliminary data.</text>
</comment>
<dbReference type="Proteomes" id="UP001370490">
    <property type="component" value="Unassembled WGS sequence"/>
</dbReference>
<dbReference type="PANTHER" id="PTHR20903">
    <property type="entry name" value="PREFOLDIN SUBUNIT 1-RELATED"/>
    <property type="match status" value="1"/>
</dbReference>